<dbReference type="InterPro" id="IPR053173">
    <property type="entry name" value="SAM-binding_MTase"/>
</dbReference>
<evidence type="ECO:0000259" key="1">
    <source>
        <dbReference type="Pfam" id="PF13847"/>
    </source>
</evidence>
<dbReference type="Pfam" id="PF21320">
    <property type="entry name" value="WHD_Rv2258c"/>
    <property type="match status" value="1"/>
</dbReference>
<dbReference type="Proteomes" id="UP000308705">
    <property type="component" value="Unassembled WGS sequence"/>
</dbReference>
<comment type="caution">
    <text evidence="3">The sequence shown here is derived from an EMBL/GenBank/DDBJ whole genome shotgun (WGS) entry which is preliminary data.</text>
</comment>
<evidence type="ECO:0000313" key="4">
    <source>
        <dbReference type="Proteomes" id="UP000308705"/>
    </source>
</evidence>
<protein>
    <submittedName>
        <fullName evidence="3">Methyltransferase domain-containing protein</fullName>
    </submittedName>
</protein>
<dbReference type="Pfam" id="PF13847">
    <property type="entry name" value="Methyltransf_31"/>
    <property type="match status" value="1"/>
</dbReference>
<dbReference type="PANTHER" id="PTHR45128">
    <property type="entry name" value="METHYLTRANSFERASE TYPE 11"/>
    <property type="match status" value="1"/>
</dbReference>
<dbReference type="InterPro" id="IPR029063">
    <property type="entry name" value="SAM-dependent_MTases_sf"/>
</dbReference>
<proteinExistence type="predicted"/>
<dbReference type="Gene3D" id="1.10.10.10">
    <property type="entry name" value="Winged helix-like DNA-binding domain superfamily/Winged helix DNA-binding domain"/>
    <property type="match status" value="1"/>
</dbReference>
<gene>
    <name evidence="3" type="ORF">FDA94_32670</name>
</gene>
<reference evidence="3 4" key="1">
    <citation type="submission" date="2019-04" db="EMBL/GenBank/DDBJ databases">
        <title>Herbidospora sp. NEAU-GS14.nov., a novel actinomycete isolated from soil.</title>
        <authorList>
            <person name="Han L."/>
        </authorList>
    </citation>
    <scope>NUCLEOTIDE SEQUENCE [LARGE SCALE GENOMIC DNA]</scope>
    <source>
        <strain evidence="3 4">NEAU-GS14</strain>
    </source>
</reference>
<keyword evidence="4" id="KW-1185">Reference proteome</keyword>
<evidence type="ECO:0000313" key="3">
    <source>
        <dbReference type="EMBL" id="TKK83739.1"/>
    </source>
</evidence>
<dbReference type="AlphaFoldDB" id="A0A4U3M6D1"/>
<dbReference type="CDD" id="cd02440">
    <property type="entry name" value="AdoMet_MTases"/>
    <property type="match status" value="1"/>
</dbReference>
<dbReference type="PANTHER" id="PTHR45128:SF2">
    <property type="entry name" value="METHYLTRANSFERASE DOMAIN-CONTAINING PROTEIN"/>
    <property type="match status" value="1"/>
</dbReference>
<dbReference type="InterPro" id="IPR025714">
    <property type="entry name" value="Methyltranfer_dom"/>
</dbReference>
<sequence length="351" mass="37594">MDTTKIEDFAMKITLEGLGSSLTLQTHLGDRLGLFRAMAGAGPLTSADLAAKTGLSERYVREWLRVQAVAEHVDYDPAAGAYELPDEHALVLADDTTIAARASASQIQAASWKAADHLAEAFRTGEGFAWDRHDDNLFDGVSRFFAPLYRFSLVDHWLPALDGVTERLAAGARVLDVGCGMGTSSILMAEAYPNSRFEGVDTHEPSIEAARLAAKDAGVDARVHFHVADSGEEQYGTWDLICFFDALHDMGDPLTAATRAREALADGGTVMVVEPYAADRLEDTIGNPIAATYAAASVMLCLPHGLSEGARLGLGNQSGPSRIEALLREAGFGRVRTALTTDFNLVIEARA</sequence>
<keyword evidence="3" id="KW-0489">Methyltransferase</keyword>
<dbReference type="InterPro" id="IPR048711">
    <property type="entry name" value="WHD_Rv2258c"/>
</dbReference>
<name>A0A4U3M6D1_9ACTN</name>
<dbReference type="InterPro" id="IPR036390">
    <property type="entry name" value="WH_DNA-bd_sf"/>
</dbReference>
<dbReference type="SUPFAM" id="SSF46785">
    <property type="entry name" value="Winged helix' DNA-binding domain"/>
    <property type="match status" value="1"/>
</dbReference>
<dbReference type="Gene3D" id="3.40.50.150">
    <property type="entry name" value="Vaccinia Virus protein VP39"/>
    <property type="match status" value="1"/>
</dbReference>
<dbReference type="GO" id="GO:0008168">
    <property type="term" value="F:methyltransferase activity"/>
    <property type="evidence" value="ECO:0007669"/>
    <property type="project" value="UniProtKB-KW"/>
</dbReference>
<organism evidence="3 4">
    <name type="scientific">Herbidospora galbida</name>
    <dbReference type="NCBI Taxonomy" id="2575442"/>
    <lineage>
        <taxon>Bacteria</taxon>
        <taxon>Bacillati</taxon>
        <taxon>Actinomycetota</taxon>
        <taxon>Actinomycetes</taxon>
        <taxon>Streptosporangiales</taxon>
        <taxon>Streptosporangiaceae</taxon>
        <taxon>Herbidospora</taxon>
    </lineage>
</organism>
<dbReference type="EMBL" id="SZQA01000042">
    <property type="protein sequence ID" value="TKK83739.1"/>
    <property type="molecule type" value="Genomic_DNA"/>
</dbReference>
<dbReference type="SUPFAM" id="SSF53335">
    <property type="entry name" value="S-adenosyl-L-methionine-dependent methyltransferases"/>
    <property type="match status" value="1"/>
</dbReference>
<accession>A0A4U3M6D1</accession>
<feature type="domain" description="S-adenosylmethionine-dependent methyltransferase Rv2258c-like winged HTH" evidence="2">
    <location>
        <begin position="21"/>
        <end position="92"/>
    </location>
</feature>
<feature type="domain" description="Methyltransferase" evidence="1">
    <location>
        <begin position="170"/>
        <end position="283"/>
    </location>
</feature>
<dbReference type="RefSeq" id="WP_137250924.1">
    <property type="nucleotide sequence ID" value="NZ_SZQA01000042.1"/>
</dbReference>
<dbReference type="InterPro" id="IPR036388">
    <property type="entry name" value="WH-like_DNA-bd_sf"/>
</dbReference>
<dbReference type="OrthoDB" id="9801363at2"/>
<keyword evidence="3" id="KW-0808">Transferase</keyword>
<evidence type="ECO:0000259" key="2">
    <source>
        <dbReference type="Pfam" id="PF21320"/>
    </source>
</evidence>
<dbReference type="GO" id="GO:0032259">
    <property type="term" value="P:methylation"/>
    <property type="evidence" value="ECO:0007669"/>
    <property type="project" value="UniProtKB-KW"/>
</dbReference>